<evidence type="ECO:0000259" key="1">
    <source>
        <dbReference type="Pfam" id="PF02698"/>
    </source>
</evidence>
<organism evidence="2 3">
    <name type="scientific">Schleiferilactobacillus perolens DSM 12744</name>
    <dbReference type="NCBI Taxonomy" id="1423792"/>
    <lineage>
        <taxon>Bacteria</taxon>
        <taxon>Bacillati</taxon>
        <taxon>Bacillota</taxon>
        <taxon>Bacilli</taxon>
        <taxon>Lactobacillales</taxon>
        <taxon>Lactobacillaceae</taxon>
        <taxon>Schleiferilactobacillus</taxon>
    </lineage>
</organism>
<comment type="caution">
    <text evidence="2">The sequence shown here is derived from an EMBL/GenBank/DDBJ whole genome shotgun (WGS) entry which is preliminary data.</text>
</comment>
<dbReference type="Pfam" id="PF02698">
    <property type="entry name" value="DUF218"/>
    <property type="match status" value="1"/>
</dbReference>
<dbReference type="Proteomes" id="UP000051330">
    <property type="component" value="Unassembled WGS sequence"/>
</dbReference>
<protein>
    <recommendedName>
        <fullName evidence="1">DUF218 domain-containing protein</fullName>
    </recommendedName>
</protein>
<dbReference type="PANTHER" id="PTHR30336">
    <property type="entry name" value="INNER MEMBRANE PROTEIN, PROBABLE PERMEASE"/>
    <property type="match status" value="1"/>
</dbReference>
<dbReference type="RefSeq" id="WP_057818998.1">
    <property type="nucleotide sequence ID" value="NZ_AZEC01000003.1"/>
</dbReference>
<dbReference type="PATRIC" id="fig|1423792.3.peg.2031"/>
<reference evidence="2 3" key="1">
    <citation type="journal article" date="2015" name="Genome Announc.">
        <title>Expanding the biotechnology potential of lactobacilli through comparative genomics of 213 strains and associated genera.</title>
        <authorList>
            <person name="Sun Z."/>
            <person name="Harris H.M."/>
            <person name="McCann A."/>
            <person name="Guo C."/>
            <person name="Argimon S."/>
            <person name="Zhang W."/>
            <person name="Yang X."/>
            <person name="Jeffery I.B."/>
            <person name="Cooney J.C."/>
            <person name="Kagawa T.F."/>
            <person name="Liu W."/>
            <person name="Song Y."/>
            <person name="Salvetti E."/>
            <person name="Wrobel A."/>
            <person name="Rasinkangas P."/>
            <person name="Parkhill J."/>
            <person name="Rea M.C."/>
            <person name="O'Sullivan O."/>
            <person name="Ritari J."/>
            <person name="Douillard F.P."/>
            <person name="Paul Ross R."/>
            <person name="Yang R."/>
            <person name="Briner A.E."/>
            <person name="Felis G.E."/>
            <person name="de Vos W.M."/>
            <person name="Barrangou R."/>
            <person name="Klaenhammer T.R."/>
            <person name="Caufield P.W."/>
            <person name="Cui Y."/>
            <person name="Zhang H."/>
            <person name="O'Toole P.W."/>
        </authorList>
    </citation>
    <scope>NUCLEOTIDE SEQUENCE [LARGE SCALE GENOMIC DNA]</scope>
    <source>
        <strain evidence="2 3">DSM 12744</strain>
    </source>
</reference>
<dbReference type="CDD" id="cd06259">
    <property type="entry name" value="YdcF-like"/>
    <property type="match status" value="1"/>
</dbReference>
<dbReference type="Gene3D" id="3.40.50.620">
    <property type="entry name" value="HUPs"/>
    <property type="match status" value="1"/>
</dbReference>
<dbReference type="AlphaFoldDB" id="A0A0R1N8F9"/>
<dbReference type="OrthoDB" id="9782395at2"/>
<gene>
    <name evidence="2" type="ORF">FD09_GL002005</name>
</gene>
<dbReference type="InterPro" id="IPR014729">
    <property type="entry name" value="Rossmann-like_a/b/a_fold"/>
</dbReference>
<dbReference type="InterPro" id="IPR003848">
    <property type="entry name" value="DUF218"/>
</dbReference>
<dbReference type="InterPro" id="IPR051599">
    <property type="entry name" value="Cell_Envelope_Assoc"/>
</dbReference>
<proteinExistence type="predicted"/>
<accession>A0A0R1N8F9</accession>
<evidence type="ECO:0000313" key="2">
    <source>
        <dbReference type="EMBL" id="KRL13970.1"/>
    </source>
</evidence>
<dbReference type="GO" id="GO:0005886">
    <property type="term" value="C:plasma membrane"/>
    <property type="evidence" value="ECO:0007669"/>
    <property type="project" value="TreeGrafter"/>
</dbReference>
<keyword evidence="3" id="KW-1185">Reference proteome</keyword>
<dbReference type="EMBL" id="AZEC01000003">
    <property type="protein sequence ID" value="KRL13970.1"/>
    <property type="molecule type" value="Genomic_DNA"/>
</dbReference>
<feature type="domain" description="DUF218" evidence="1">
    <location>
        <begin position="32"/>
        <end position="146"/>
    </location>
</feature>
<name>A0A0R1N8F9_9LACO</name>
<evidence type="ECO:0000313" key="3">
    <source>
        <dbReference type="Proteomes" id="UP000051330"/>
    </source>
</evidence>
<dbReference type="PANTHER" id="PTHR30336:SF20">
    <property type="entry name" value="DUF218 DOMAIN-CONTAINING PROTEIN"/>
    <property type="match status" value="1"/>
</dbReference>
<sequence>MQFSELDLDHLTDAQRTALIFRYSDDGQKADLIFLAGSRMALSLRLPTAVSLYQDGRAKKLLISGGHVWTDQPQGEAVALAAAAQRQGVPAADILTETQSLYTLQNVQFSLPLVSEAIGLDHVQRIILVTNAYHMNRLYHMMRSYFPEHIQYSFRGTTDPATKPNNWFQTDLGRGHVEHELSSLQQAIRNGEVRDFPVDLKVKK</sequence>
<dbReference type="STRING" id="1423792.FD09_GL002005"/>